<accession>A0A4R6BT04</accession>
<reference evidence="2 3" key="1">
    <citation type="submission" date="2019-01" db="EMBL/GenBank/DDBJ databases">
        <title>Draft genome sequences of the type strains of six Macrococcus species.</title>
        <authorList>
            <person name="Mazhar S."/>
            <person name="Altermann E."/>
            <person name="Hill C."/>
            <person name="Mcauliffe O."/>
        </authorList>
    </citation>
    <scope>NUCLEOTIDE SEQUENCE [LARGE SCALE GENOMIC DNA]</scope>
    <source>
        <strain evidence="2 3">CCM4815</strain>
    </source>
</reference>
<dbReference type="EMBL" id="SCWB01000014">
    <property type="protein sequence ID" value="TDM07511.1"/>
    <property type="molecule type" value="Genomic_DNA"/>
</dbReference>
<comment type="caution">
    <text evidence="2">The sequence shown here is derived from an EMBL/GenBank/DDBJ whole genome shotgun (WGS) entry which is preliminary data.</text>
</comment>
<organism evidence="2 3">
    <name type="scientific">Macrococcus lamae</name>
    <dbReference type="NCBI Taxonomy" id="198484"/>
    <lineage>
        <taxon>Bacteria</taxon>
        <taxon>Bacillati</taxon>
        <taxon>Bacillota</taxon>
        <taxon>Bacilli</taxon>
        <taxon>Bacillales</taxon>
        <taxon>Staphylococcaceae</taxon>
        <taxon>Macrococcus</taxon>
    </lineage>
</organism>
<protein>
    <submittedName>
        <fullName evidence="2">Uncharacterized protein</fullName>
    </submittedName>
</protein>
<dbReference type="OrthoDB" id="2418242at2"/>
<sequence length="100" mass="11405">MYKAHKFFYLSVIFVVLSVFLNVQNPMMKGLFGSINSIILFTGLVNAILLIISIILIDKALIRPDQASRGVYRWAKVWPWVILIVIIYHLISGLLLFGIL</sequence>
<feature type="transmembrane region" description="Helical" evidence="1">
    <location>
        <begin position="35"/>
        <end position="57"/>
    </location>
</feature>
<name>A0A4R6BT04_9STAP</name>
<keyword evidence="1" id="KW-0812">Transmembrane</keyword>
<evidence type="ECO:0000256" key="1">
    <source>
        <dbReference type="SAM" id="Phobius"/>
    </source>
</evidence>
<feature type="transmembrane region" description="Helical" evidence="1">
    <location>
        <begin position="77"/>
        <end position="99"/>
    </location>
</feature>
<evidence type="ECO:0000313" key="2">
    <source>
        <dbReference type="EMBL" id="TDM07511.1"/>
    </source>
</evidence>
<dbReference type="AlphaFoldDB" id="A0A4R6BT04"/>
<proteinExistence type="predicted"/>
<feature type="transmembrane region" description="Helical" evidence="1">
    <location>
        <begin position="7"/>
        <end position="23"/>
    </location>
</feature>
<dbReference type="Proteomes" id="UP000294802">
    <property type="component" value="Unassembled WGS sequence"/>
</dbReference>
<evidence type="ECO:0000313" key="3">
    <source>
        <dbReference type="Proteomes" id="UP000294802"/>
    </source>
</evidence>
<keyword evidence="1" id="KW-0472">Membrane</keyword>
<keyword evidence="1" id="KW-1133">Transmembrane helix</keyword>
<keyword evidence="3" id="KW-1185">Reference proteome</keyword>
<gene>
    <name evidence="2" type="ORF">ERX29_08740</name>
</gene>
<dbReference type="RefSeq" id="WP_133444302.1">
    <property type="nucleotide sequence ID" value="NZ_SCWB01000014.1"/>
</dbReference>